<sequence>MRQVIHTDSQKTQSPHGKCDLDIQGRQVIHTDLQKTESPHGKCDLDFQGNETGDTHRLTENSVSAW</sequence>
<feature type="compositionally biased region" description="Basic and acidic residues" evidence="1">
    <location>
        <begin position="34"/>
        <end position="45"/>
    </location>
</feature>
<proteinExistence type="predicted"/>
<evidence type="ECO:0000313" key="2">
    <source>
        <dbReference type="EMBL" id="KAH3854706.1"/>
    </source>
</evidence>
<gene>
    <name evidence="2" type="ORF">DPMN_097255</name>
</gene>
<organism evidence="2 3">
    <name type="scientific">Dreissena polymorpha</name>
    <name type="common">Zebra mussel</name>
    <name type="synonym">Mytilus polymorpha</name>
    <dbReference type="NCBI Taxonomy" id="45954"/>
    <lineage>
        <taxon>Eukaryota</taxon>
        <taxon>Metazoa</taxon>
        <taxon>Spiralia</taxon>
        <taxon>Lophotrochozoa</taxon>
        <taxon>Mollusca</taxon>
        <taxon>Bivalvia</taxon>
        <taxon>Autobranchia</taxon>
        <taxon>Heteroconchia</taxon>
        <taxon>Euheterodonta</taxon>
        <taxon>Imparidentia</taxon>
        <taxon>Neoheterodontei</taxon>
        <taxon>Myida</taxon>
        <taxon>Dreissenoidea</taxon>
        <taxon>Dreissenidae</taxon>
        <taxon>Dreissena</taxon>
    </lineage>
</organism>
<evidence type="ECO:0000256" key="1">
    <source>
        <dbReference type="SAM" id="MobiDB-lite"/>
    </source>
</evidence>
<dbReference type="AlphaFoldDB" id="A0A9D4LAT5"/>
<reference evidence="2" key="1">
    <citation type="journal article" date="2019" name="bioRxiv">
        <title>The Genome of the Zebra Mussel, Dreissena polymorpha: A Resource for Invasive Species Research.</title>
        <authorList>
            <person name="McCartney M.A."/>
            <person name="Auch B."/>
            <person name="Kono T."/>
            <person name="Mallez S."/>
            <person name="Zhang Y."/>
            <person name="Obille A."/>
            <person name="Becker A."/>
            <person name="Abrahante J.E."/>
            <person name="Garbe J."/>
            <person name="Badalamenti J.P."/>
            <person name="Herman A."/>
            <person name="Mangelson H."/>
            <person name="Liachko I."/>
            <person name="Sullivan S."/>
            <person name="Sone E.D."/>
            <person name="Koren S."/>
            <person name="Silverstein K.A.T."/>
            <person name="Beckman K.B."/>
            <person name="Gohl D.M."/>
        </authorList>
    </citation>
    <scope>NUCLEOTIDE SEQUENCE</scope>
    <source>
        <strain evidence="2">Duluth1</strain>
        <tissue evidence="2">Whole animal</tissue>
    </source>
</reference>
<feature type="region of interest" description="Disordered" evidence="1">
    <location>
        <begin position="34"/>
        <end position="66"/>
    </location>
</feature>
<comment type="caution">
    <text evidence="2">The sequence shown here is derived from an EMBL/GenBank/DDBJ whole genome shotgun (WGS) entry which is preliminary data.</text>
</comment>
<evidence type="ECO:0000313" key="3">
    <source>
        <dbReference type="Proteomes" id="UP000828390"/>
    </source>
</evidence>
<dbReference type="EMBL" id="JAIWYP010000003">
    <property type="protein sequence ID" value="KAH3854706.1"/>
    <property type="molecule type" value="Genomic_DNA"/>
</dbReference>
<protein>
    <submittedName>
        <fullName evidence="2">Uncharacterized protein</fullName>
    </submittedName>
</protein>
<name>A0A9D4LAT5_DREPO</name>
<accession>A0A9D4LAT5</accession>
<keyword evidence="3" id="KW-1185">Reference proteome</keyword>
<dbReference type="Proteomes" id="UP000828390">
    <property type="component" value="Unassembled WGS sequence"/>
</dbReference>
<reference evidence="2" key="2">
    <citation type="submission" date="2020-11" db="EMBL/GenBank/DDBJ databases">
        <authorList>
            <person name="McCartney M.A."/>
            <person name="Auch B."/>
            <person name="Kono T."/>
            <person name="Mallez S."/>
            <person name="Becker A."/>
            <person name="Gohl D.M."/>
            <person name="Silverstein K.A.T."/>
            <person name="Koren S."/>
            <person name="Bechman K.B."/>
            <person name="Herman A."/>
            <person name="Abrahante J.E."/>
            <person name="Garbe J."/>
        </authorList>
    </citation>
    <scope>NUCLEOTIDE SEQUENCE</scope>
    <source>
        <strain evidence="2">Duluth1</strain>
        <tissue evidence="2">Whole animal</tissue>
    </source>
</reference>